<evidence type="ECO:0000256" key="7">
    <source>
        <dbReference type="ARBA" id="ARBA00023237"/>
    </source>
</evidence>
<dbReference type="Proteomes" id="UP000001992">
    <property type="component" value="Chromosome"/>
</dbReference>
<dbReference type="AlphaFoldDB" id="A5UK14"/>
<dbReference type="BioCyc" id="MSMI420247:GHWZ-339-MONOMER"/>
<proteinExistence type="predicted"/>
<evidence type="ECO:0000256" key="4">
    <source>
        <dbReference type="ARBA" id="ARBA00022525"/>
    </source>
</evidence>
<keyword evidence="6" id="KW-0472">Membrane</keyword>
<dbReference type="PATRIC" id="fig|420247.28.peg.339"/>
<gene>
    <name evidence="8" type="ordered locus">Msm_0337</name>
</gene>
<keyword evidence="5" id="KW-0732">Signal</keyword>
<name>A5UK14_METS3</name>
<dbReference type="EMBL" id="CP000678">
    <property type="protein sequence ID" value="ABQ86542.1"/>
    <property type="molecule type" value="Genomic_DNA"/>
</dbReference>
<dbReference type="InterPro" id="IPR003368">
    <property type="entry name" value="POMP_repeat"/>
</dbReference>
<reference evidence="8 9" key="1">
    <citation type="journal article" date="2007" name="Proc. Natl. Acad. Sci. U.S.A.">
        <title>Genomic and metabolic adaptations of Methanobrevibacter smithii to the human gut.</title>
        <authorList>
            <person name="Samuel B.S."/>
            <person name="Hansen E.E."/>
            <person name="Manchester J.K."/>
            <person name="Coutinho P.M."/>
            <person name="Henrissat B."/>
            <person name="Fulton R."/>
            <person name="Latreille P."/>
            <person name="Kim K."/>
            <person name="Wilson R.K."/>
            <person name="Gordon J.I."/>
        </authorList>
    </citation>
    <scope>NUCLEOTIDE SEQUENCE [LARGE SCALE GENOMIC DNA]</scope>
    <source>
        <strain evidence="9">ATCC 35061 / DSM 861 / OCM 144 / PS</strain>
    </source>
</reference>
<keyword evidence="7" id="KW-0998">Cell outer membrane</keyword>
<evidence type="ECO:0000256" key="6">
    <source>
        <dbReference type="ARBA" id="ARBA00023136"/>
    </source>
</evidence>
<dbReference type="RefSeq" id="WP_011953831.1">
    <property type="nucleotide sequence ID" value="NC_009515.1"/>
</dbReference>
<dbReference type="GO" id="GO:0005576">
    <property type="term" value="C:extracellular region"/>
    <property type="evidence" value="ECO:0007669"/>
    <property type="project" value="UniProtKB-SubCell"/>
</dbReference>
<sequence>MKFINITFINGDGHDYGGAIHSEHGGKVYADTCIFKDNKANENGGAISVAGEQFYKLRKKILTKDNYIRTS</sequence>
<accession>A5UK14</accession>
<comment type="subcellular location">
    <subcellularLocation>
        <location evidence="1">Cell envelope</location>
    </subcellularLocation>
    <subcellularLocation>
        <location evidence="2">Cell outer membrane</location>
    </subcellularLocation>
    <subcellularLocation>
        <location evidence="3">Secreted</location>
    </subcellularLocation>
</comment>
<dbReference type="NCBIfam" id="TIGR01376">
    <property type="entry name" value="POMP_repeat"/>
    <property type="match status" value="1"/>
</dbReference>
<evidence type="ECO:0000313" key="9">
    <source>
        <dbReference type="Proteomes" id="UP000001992"/>
    </source>
</evidence>
<protein>
    <submittedName>
        <fullName evidence="8">Putative adhesin-like protein</fullName>
    </submittedName>
</protein>
<dbReference type="EnsemblBacteria" id="ABQ86542">
    <property type="protein sequence ID" value="ABQ86542"/>
    <property type="gene ID" value="Msm_0337"/>
</dbReference>
<evidence type="ECO:0000256" key="1">
    <source>
        <dbReference type="ARBA" id="ARBA00004196"/>
    </source>
</evidence>
<keyword evidence="4" id="KW-0964">Secreted</keyword>
<dbReference type="STRING" id="420247.Msm_0337"/>
<evidence type="ECO:0000313" key="8">
    <source>
        <dbReference type="EMBL" id="ABQ86542.1"/>
    </source>
</evidence>
<dbReference type="GeneID" id="78816961"/>
<dbReference type="KEGG" id="msi:Msm_0337"/>
<organism evidence="8 9">
    <name type="scientific">Methanobrevibacter smithii (strain ATCC 35061 / DSM 861 / OCM 144 / PS)</name>
    <dbReference type="NCBI Taxonomy" id="420247"/>
    <lineage>
        <taxon>Archaea</taxon>
        <taxon>Methanobacteriati</taxon>
        <taxon>Methanobacteriota</taxon>
        <taxon>Methanomada group</taxon>
        <taxon>Methanobacteria</taxon>
        <taxon>Methanobacteriales</taxon>
        <taxon>Methanobacteriaceae</taxon>
        <taxon>Methanobrevibacter</taxon>
    </lineage>
</organism>
<evidence type="ECO:0000256" key="3">
    <source>
        <dbReference type="ARBA" id="ARBA00004613"/>
    </source>
</evidence>
<evidence type="ECO:0000256" key="5">
    <source>
        <dbReference type="ARBA" id="ARBA00022729"/>
    </source>
</evidence>
<dbReference type="HOGENOM" id="CLU_2730471_0_0_2"/>
<keyword evidence="9" id="KW-1185">Reference proteome</keyword>
<dbReference type="Pfam" id="PF02415">
    <property type="entry name" value="Chlam_PMP"/>
    <property type="match status" value="1"/>
</dbReference>
<evidence type="ECO:0000256" key="2">
    <source>
        <dbReference type="ARBA" id="ARBA00004442"/>
    </source>
</evidence>